<feature type="transmembrane region" description="Helical" evidence="3">
    <location>
        <begin position="534"/>
        <end position="553"/>
    </location>
</feature>
<reference evidence="5" key="1">
    <citation type="submission" date="2021-02" db="EMBL/GenBank/DDBJ databases">
        <authorList>
            <person name="Dougan E. K."/>
            <person name="Rhodes N."/>
            <person name="Thang M."/>
            <person name="Chan C."/>
        </authorList>
    </citation>
    <scope>NUCLEOTIDE SEQUENCE</scope>
</reference>
<organism evidence="5 6">
    <name type="scientific">Symbiodinium necroappetens</name>
    <dbReference type="NCBI Taxonomy" id="1628268"/>
    <lineage>
        <taxon>Eukaryota</taxon>
        <taxon>Sar</taxon>
        <taxon>Alveolata</taxon>
        <taxon>Dinophyceae</taxon>
        <taxon>Suessiales</taxon>
        <taxon>Symbiodiniaceae</taxon>
        <taxon>Symbiodinium</taxon>
    </lineage>
</organism>
<comment type="similarity">
    <text evidence="1">Belongs to the TUB family.</text>
</comment>
<evidence type="ECO:0000313" key="6">
    <source>
        <dbReference type="Proteomes" id="UP000601435"/>
    </source>
</evidence>
<comment type="caution">
    <text evidence="5">The sequence shown here is derived from an EMBL/GenBank/DDBJ whole genome shotgun (WGS) entry which is preliminary data.</text>
</comment>
<feature type="domain" description="Tubby C-terminal" evidence="4">
    <location>
        <begin position="195"/>
        <end position="265"/>
    </location>
</feature>
<dbReference type="OrthoDB" id="8775810at2759"/>
<keyword evidence="6" id="KW-1185">Reference proteome</keyword>
<sequence>MLSGKRQVPEEWLQGANPVRLLKGGYLAHRTICKTPLKVLSKALEEDIAAKHRQWLTSTDCYTLCQVRRVRSEDGGYPHFYELRLDHSDEILMTAQREDEQSPCRIYAHKAAGPEKSEHCQEYIGSVVPNFWGTLFTLYDSGADVEELMKRGEWLRGLPLRPRKTIVKIGYETNVFGDSPRRVSVEYVQNSERPKMENLKPRWDKKLNSYALPFFGRVKKASAKNFQLVVNADPNTIYLMFGKVSKDVFCLDFRGPIAPLEAFAIGSCLGEEASCELFAVDVLLLATASVVCCGQDAQQRIAGEQRLDSRGRKVLRDVDLADSGGLGRCRLRCRDTDLGAEDTACRSRACLQTVAAAHTAGGLLPVAMVIEMFEEHASKTSSFSWTSMTLPIASFSILPSLGVLLAKAASSDNCGPARRLVGAAFVVSLFVTMLLPTVGSPSDDATLVRNSLMLCAVALGLSGAAVQLVLLFCCTEVVVSSARLCHVLAVAALIRSFGEFLGLIVASEPWGHDGYFTAFVSESCPTGPCLTLRVSMSLAVPFLLVGLCLSLRLRGEKRRWRLKRGKTPKDSSQQPDASPHESESKAQNDNPVADLLQDPGAVAALLTLLLCGVASEASSQQQEIFQASAGVPHRGLAAARLAGSLLAALTVCRLVRCLGAFGTWLMGAMLQSALLLVSAGMQDAGRASKLAWISAGGYIPILLHIVPYVVVLRRSRLRGSSGALALALVGAVAEAARILWRGPGHQLQLLLGAEPVILGIGGAAGVWAAVLCSQAIACDRDGASRVVDCASSPSA</sequence>
<accession>A0A813BP22</accession>
<feature type="transmembrane region" description="Helical" evidence="3">
    <location>
        <begin position="420"/>
        <end position="439"/>
    </location>
</feature>
<dbReference type="InterPro" id="IPR000007">
    <property type="entry name" value="Tubby_C"/>
</dbReference>
<dbReference type="InterPro" id="IPR025659">
    <property type="entry name" value="Tubby-like_C"/>
</dbReference>
<proteinExistence type="inferred from homology"/>
<protein>
    <submittedName>
        <fullName evidence="5">Tulp3 protein</fullName>
    </submittedName>
</protein>
<evidence type="ECO:0000313" key="5">
    <source>
        <dbReference type="EMBL" id="CAE7908468.1"/>
    </source>
</evidence>
<dbReference type="Pfam" id="PF01167">
    <property type="entry name" value="Tub"/>
    <property type="match status" value="2"/>
</dbReference>
<dbReference type="Proteomes" id="UP000601435">
    <property type="component" value="Unassembled WGS sequence"/>
</dbReference>
<feature type="transmembrane region" description="Helical" evidence="3">
    <location>
        <begin position="654"/>
        <end position="678"/>
    </location>
</feature>
<dbReference type="EMBL" id="CAJNJA010073030">
    <property type="protein sequence ID" value="CAE7908468.1"/>
    <property type="molecule type" value="Genomic_DNA"/>
</dbReference>
<feature type="transmembrane region" description="Helical" evidence="3">
    <location>
        <begin position="756"/>
        <end position="777"/>
    </location>
</feature>
<feature type="domain" description="Tubby C-terminal" evidence="4">
    <location>
        <begin position="60"/>
        <end position="185"/>
    </location>
</feature>
<dbReference type="PANTHER" id="PTHR16517:SF7">
    <property type="entry name" value="PROTEIN KING TUBBY"/>
    <property type="match status" value="1"/>
</dbReference>
<feature type="transmembrane region" description="Helical" evidence="3">
    <location>
        <begin position="484"/>
        <end position="506"/>
    </location>
</feature>
<feature type="transmembrane region" description="Helical" evidence="3">
    <location>
        <begin position="690"/>
        <end position="711"/>
    </location>
</feature>
<evidence type="ECO:0000256" key="3">
    <source>
        <dbReference type="SAM" id="Phobius"/>
    </source>
</evidence>
<name>A0A813BP22_9DINO</name>
<keyword evidence="3" id="KW-1133">Transmembrane helix</keyword>
<feature type="transmembrane region" description="Helical" evidence="3">
    <location>
        <begin position="723"/>
        <end position="740"/>
    </location>
</feature>
<gene>
    <name evidence="5" type="primary">Tulp3</name>
    <name evidence="5" type="ORF">SNEC2469_LOCUS30848</name>
</gene>
<evidence type="ECO:0000259" key="4">
    <source>
        <dbReference type="Pfam" id="PF01167"/>
    </source>
</evidence>
<dbReference type="InterPro" id="IPR036259">
    <property type="entry name" value="MFS_trans_sf"/>
</dbReference>
<feature type="transmembrane region" description="Helical" evidence="3">
    <location>
        <begin position="388"/>
        <end position="408"/>
    </location>
</feature>
<dbReference type="PRINTS" id="PR01573">
    <property type="entry name" value="SUPERTUBBY"/>
</dbReference>
<dbReference type="PANTHER" id="PTHR16517">
    <property type="entry name" value="TUBBY-RELATED"/>
    <property type="match status" value="1"/>
</dbReference>
<dbReference type="AlphaFoldDB" id="A0A813BP22"/>
<evidence type="ECO:0000256" key="1">
    <source>
        <dbReference type="ARBA" id="ARBA00007129"/>
    </source>
</evidence>
<keyword evidence="3" id="KW-0812">Transmembrane</keyword>
<dbReference type="Gene3D" id="3.20.90.10">
    <property type="entry name" value="Tubby Protein, Chain A"/>
    <property type="match status" value="1"/>
</dbReference>
<dbReference type="SUPFAM" id="SSF54518">
    <property type="entry name" value="Tubby C-terminal domain-like"/>
    <property type="match status" value="1"/>
</dbReference>
<feature type="transmembrane region" description="Helical" evidence="3">
    <location>
        <begin position="451"/>
        <end position="472"/>
    </location>
</feature>
<dbReference type="SUPFAM" id="SSF103473">
    <property type="entry name" value="MFS general substrate transporter"/>
    <property type="match status" value="1"/>
</dbReference>
<evidence type="ECO:0000256" key="2">
    <source>
        <dbReference type="SAM" id="MobiDB-lite"/>
    </source>
</evidence>
<feature type="region of interest" description="Disordered" evidence="2">
    <location>
        <begin position="562"/>
        <end position="591"/>
    </location>
</feature>
<keyword evidence="3" id="KW-0472">Membrane</keyword>